<organism evidence="7 8">
    <name type="scientific">Pseudomonas fluorescens LMG 5329</name>
    <dbReference type="NCBI Taxonomy" id="1324332"/>
    <lineage>
        <taxon>Bacteria</taxon>
        <taxon>Pseudomonadati</taxon>
        <taxon>Pseudomonadota</taxon>
        <taxon>Gammaproteobacteria</taxon>
        <taxon>Pseudomonadales</taxon>
        <taxon>Pseudomonadaceae</taxon>
        <taxon>Pseudomonas</taxon>
    </lineage>
</organism>
<dbReference type="InterPro" id="IPR011004">
    <property type="entry name" value="Trimer_LpxA-like_sf"/>
</dbReference>
<protein>
    <recommendedName>
        <fullName evidence="2">serine O-acetyltransferase</fullName>
        <ecNumber evidence="2">2.3.1.30</ecNumber>
    </recommendedName>
</protein>
<dbReference type="GO" id="GO:0009001">
    <property type="term" value="F:serine O-acetyltransferase activity"/>
    <property type="evidence" value="ECO:0007669"/>
    <property type="project" value="UniProtKB-EC"/>
</dbReference>
<dbReference type="Gene3D" id="2.160.10.10">
    <property type="entry name" value="Hexapeptide repeat proteins"/>
    <property type="match status" value="1"/>
</dbReference>
<dbReference type="EC" id="2.3.1.30" evidence="2"/>
<dbReference type="CDD" id="cd03354">
    <property type="entry name" value="LbH_SAT"/>
    <property type="match status" value="1"/>
</dbReference>
<keyword evidence="5" id="KW-0012">Acyltransferase</keyword>
<dbReference type="RefSeq" id="WP_038851170.1">
    <property type="nucleotide sequence ID" value="NZ_ASGY01000244.1"/>
</dbReference>
<dbReference type="OrthoDB" id="9801456at2"/>
<dbReference type="InterPro" id="IPR001451">
    <property type="entry name" value="Hexapep"/>
</dbReference>
<dbReference type="EMBL" id="ASGY01000244">
    <property type="protein sequence ID" value="KGE64235.1"/>
    <property type="molecule type" value="Genomic_DNA"/>
</dbReference>
<evidence type="ECO:0000313" key="7">
    <source>
        <dbReference type="EMBL" id="KGE64235.1"/>
    </source>
</evidence>
<evidence type="ECO:0000256" key="5">
    <source>
        <dbReference type="ARBA" id="ARBA00023315"/>
    </source>
</evidence>
<dbReference type="GO" id="GO:0008652">
    <property type="term" value="P:amino acid biosynthetic process"/>
    <property type="evidence" value="ECO:0007669"/>
    <property type="project" value="UniProtKB-KW"/>
</dbReference>
<dbReference type="Gene3D" id="1.10.3130.10">
    <property type="entry name" value="serine acetyltransferase, domain 1"/>
    <property type="match status" value="1"/>
</dbReference>
<keyword evidence="3" id="KW-0028">Amino-acid biosynthesis</keyword>
<evidence type="ECO:0000256" key="2">
    <source>
        <dbReference type="ARBA" id="ARBA00013266"/>
    </source>
</evidence>
<dbReference type="InterPro" id="IPR045304">
    <property type="entry name" value="LbH_SAT"/>
</dbReference>
<dbReference type="InterPro" id="IPR042122">
    <property type="entry name" value="Ser_AcTrfase_N_sf"/>
</dbReference>
<dbReference type="PANTHER" id="PTHR42811">
    <property type="entry name" value="SERINE ACETYLTRANSFERASE"/>
    <property type="match status" value="1"/>
</dbReference>
<name>A0A0A1YRX4_PSEFL</name>
<gene>
    <name evidence="7" type="ORF">K814_0130245</name>
</gene>
<comment type="caution">
    <text evidence="7">The sequence shown here is derived from an EMBL/GenBank/DDBJ whole genome shotgun (WGS) entry which is preliminary data.</text>
</comment>
<comment type="similarity">
    <text evidence="1">Belongs to the transferase hexapeptide repeat family.</text>
</comment>
<dbReference type="Proteomes" id="UP000030060">
    <property type="component" value="Unassembled WGS sequence"/>
</dbReference>
<reference evidence="7 8" key="1">
    <citation type="journal article" date="2013" name="Genome Announc.">
        <title>Draft Genome Sequence of Pseudomonas fluorescens LMG 5329, a White Line-Inducing Principle-Producing Bioindicator for the Mushroom Pathogen Pseudomonas tolaasii.</title>
        <authorList>
            <person name="Ghequire M.G."/>
            <person name="Rokni-Zadeh H."/>
            <person name="Zarrineh P."/>
            <person name="De Mot R."/>
        </authorList>
    </citation>
    <scope>NUCLEOTIDE SEQUENCE [LARGE SCALE GENOMIC DNA]</scope>
    <source>
        <strain evidence="7 8">LMG 5329</strain>
    </source>
</reference>
<evidence type="ECO:0000313" key="8">
    <source>
        <dbReference type="Proteomes" id="UP000030060"/>
    </source>
</evidence>
<dbReference type="SUPFAM" id="SSF51161">
    <property type="entry name" value="Trimeric LpxA-like enzymes"/>
    <property type="match status" value="1"/>
</dbReference>
<accession>A0A0A1YRX4</accession>
<sequence>MGGFIDMQQLHDELITHLIKTLTPLQMKQLEPHLAPLIQNAAQAVAEDLIAYAYRDPASRGRGELILESYASFKAVLYYRLAHLVWNFPDQTNGVFSRIALKLSNQGKVLSGAEIHPAARIGRRFVLDHGYGTVIGETCEIGNDCYILCGVTLGARGIANNPDGKRHPRLGNNVEVGSGARVLGYVLIGDNVFISPSCVITQDVPAGTKVKVVNQIQLQKNDESDHSNYLGAFALDERLHVVGEINASHKVTVLDADFHPLAGLMLEPTVKERHHLQFRLHRVESGSHLPRLPLNLKVCGPEFEITLLSPPGLSAMVRSLLQASPLIVGG</sequence>
<proteinExistence type="inferred from homology"/>
<evidence type="ECO:0000256" key="4">
    <source>
        <dbReference type="ARBA" id="ARBA00022679"/>
    </source>
</evidence>
<evidence type="ECO:0000256" key="6">
    <source>
        <dbReference type="ARBA" id="ARBA00049486"/>
    </source>
</evidence>
<keyword evidence="4 7" id="KW-0808">Transferase</keyword>
<dbReference type="AlphaFoldDB" id="A0A0A1YRX4"/>
<evidence type="ECO:0000256" key="1">
    <source>
        <dbReference type="ARBA" id="ARBA00007274"/>
    </source>
</evidence>
<dbReference type="Pfam" id="PF00132">
    <property type="entry name" value="Hexapep"/>
    <property type="match status" value="1"/>
</dbReference>
<comment type="catalytic activity">
    <reaction evidence="6">
        <text>L-serine + acetyl-CoA = O-acetyl-L-serine + CoA</text>
        <dbReference type="Rhea" id="RHEA:24560"/>
        <dbReference type="ChEBI" id="CHEBI:33384"/>
        <dbReference type="ChEBI" id="CHEBI:57287"/>
        <dbReference type="ChEBI" id="CHEBI:57288"/>
        <dbReference type="ChEBI" id="CHEBI:58340"/>
        <dbReference type="EC" id="2.3.1.30"/>
    </reaction>
</comment>
<evidence type="ECO:0000256" key="3">
    <source>
        <dbReference type="ARBA" id="ARBA00022605"/>
    </source>
</evidence>